<keyword evidence="1" id="KW-0812">Transmembrane</keyword>
<proteinExistence type="predicted"/>
<feature type="transmembrane region" description="Helical" evidence="1">
    <location>
        <begin position="80"/>
        <end position="97"/>
    </location>
</feature>
<dbReference type="EMBL" id="JAHHHD010000001">
    <property type="protein sequence ID" value="MBW4657117.1"/>
    <property type="molecule type" value="Genomic_DNA"/>
</dbReference>
<dbReference type="AlphaFoldDB" id="A0A951Q5P7"/>
<gene>
    <name evidence="2" type="ORF">KME15_00435</name>
</gene>
<feature type="transmembrane region" description="Helical" evidence="1">
    <location>
        <begin position="130"/>
        <end position="150"/>
    </location>
</feature>
<protein>
    <submittedName>
        <fullName evidence="2">Uncharacterized protein</fullName>
    </submittedName>
</protein>
<comment type="caution">
    <text evidence="2">The sequence shown here is derived from an EMBL/GenBank/DDBJ whole genome shotgun (WGS) entry which is preliminary data.</text>
</comment>
<evidence type="ECO:0000313" key="2">
    <source>
        <dbReference type="EMBL" id="MBW4657117.1"/>
    </source>
</evidence>
<reference evidence="2" key="2">
    <citation type="journal article" date="2022" name="Microbiol. Resour. Announc.">
        <title>Metagenome Sequencing to Explore Phylogenomics of Terrestrial Cyanobacteria.</title>
        <authorList>
            <person name="Ward R.D."/>
            <person name="Stajich J.E."/>
            <person name="Johansen J.R."/>
            <person name="Huntemann M."/>
            <person name="Clum A."/>
            <person name="Foster B."/>
            <person name="Foster B."/>
            <person name="Roux S."/>
            <person name="Palaniappan K."/>
            <person name="Varghese N."/>
            <person name="Mukherjee S."/>
            <person name="Reddy T.B.K."/>
            <person name="Daum C."/>
            <person name="Copeland A."/>
            <person name="Chen I.A."/>
            <person name="Ivanova N.N."/>
            <person name="Kyrpides N.C."/>
            <person name="Shapiro N."/>
            <person name="Eloe-Fadrosh E.A."/>
            <person name="Pietrasiak N."/>
        </authorList>
    </citation>
    <scope>NUCLEOTIDE SEQUENCE</scope>
    <source>
        <strain evidence="2">UHER 2000/2452</strain>
    </source>
</reference>
<evidence type="ECO:0000256" key="1">
    <source>
        <dbReference type="SAM" id="Phobius"/>
    </source>
</evidence>
<sequence length="157" mass="17327">MTTLARKFPWLSLALLLAAYATFSWFFTHAFTQVLTFSNTAYLSWSLVLAFTLLEALLLTTQFDGLKSLIGRWLRSDMGYFTLIIAASLGATLAFIWSNVTGYFVVLIAAEILARLDLQNAKFSRFQSFIILTVISVLGLAIGLIASLRLDSALTGV</sequence>
<organism evidence="2 3">
    <name type="scientific">Drouetiella hepatica Uher 2000/2452</name>
    <dbReference type="NCBI Taxonomy" id="904376"/>
    <lineage>
        <taxon>Bacteria</taxon>
        <taxon>Bacillati</taxon>
        <taxon>Cyanobacteriota</taxon>
        <taxon>Cyanophyceae</taxon>
        <taxon>Oculatellales</taxon>
        <taxon>Oculatellaceae</taxon>
        <taxon>Drouetiella</taxon>
    </lineage>
</organism>
<keyword evidence="1" id="KW-0472">Membrane</keyword>
<name>A0A951Q5P7_9CYAN</name>
<dbReference type="Proteomes" id="UP000757435">
    <property type="component" value="Unassembled WGS sequence"/>
</dbReference>
<reference evidence="2" key="1">
    <citation type="submission" date="2021-05" db="EMBL/GenBank/DDBJ databases">
        <authorList>
            <person name="Pietrasiak N."/>
            <person name="Ward R."/>
            <person name="Stajich J.E."/>
            <person name="Kurbessoian T."/>
        </authorList>
    </citation>
    <scope>NUCLEOTIDE SEQUENCE</scope>
    <source>
        <strain evidence="2">UHER 2000/2452</strain>
    </source>
</reference>
<evidence type="ECO:0000313" key="3">
    <source>
        <dbReference type="Proteomes" id="UP000757435"/>
    </source>
</evidence>
<feature type="transmembrane region" description="Helical" evidence="1">
    <location>
        <begin position="40"/>
        <end position="59"/>
    </location>
</feature>
<keyword evidence="1" id="KW-1133">Transmembrane helix</keyword>
<accession>A0A951Q5P7</accession>